<reference evidence="2" key="1">
    <citation type="submission" date="2013-04" db="EMBL/GenBank/DDBJ databases">
        <authorList>
            <person name="Qu J."/>
            <person name="Murali S.C."/>
            <person name="Bandaranaike D."/>
            <person name="Bellair M."/>
            <person name="Blankenburg K."/>
            <person name="Chao H."/>
            <person name="Dinh H."/>
            <person name="Doddapaneni H."/>
            <person name="Downs B."/>
            <person name="Dugan-Rocha S."/>
            <person name="Elkadiri S."/>
            <person name="Gnanaolivu R.D."/>
            <person name="Hernandez B."/>
            <person name="Javaid M."/>
            <person name="Jayaseelan J.C."/>
            <person name="Lee S."/>
            <person name="Li M."/>
            <person name="Ming W."/>
            <person name="Munidasa M."/>
            <person name="Muniz J."/>
            <person name="Nguyen L."/>
            <person name="Ongeri F."/>
            <person name="Osuji N."/>
            <person name="Pu L.-L."/>
            <person name="Puazo M."/>
            <person name="Qu C."/>
            <person name="Quiroz J."/>
            <person name="Raj R."/>
            <person name="Weissenberger G."/>
            <person name="Xin Y."/>
            <person name="Zou X."/>
            <person name="Han Y."/>
            <person name="Richards S."/>
            <person name="Worley K."/>
            <person name="Muzny D."/>
            <person name="Gibbs R."/>
        </authorList>
    </citation>
    <scope>NUCLEOTIDE SEQUENCE</scope>
    <source>
        <strain evidence="2">Sampled in the wild</strain>
    </source>
</reference>
<comment type="caution">
    <text evidence="2">The sequence shown here is derived from an EMBL/GenBank/DDBJ whole genome shotgun (WGS) entry which is preliminary data.</text>
</comment>
<protein>
    <submittedName>
        <fullName evidence="2">Uncharacterized protein</fullName>
    </submittedName>
</protein>
<evidence type="ECO:0000313" key="2">
    <source>
        <dbReference type="EMBL" id="KAG8223735.1"/>
    </source>
</evidence>
<dbReference type="EMBL" id="KZ308171">
    <property type="protein sequence ID" value="KAG8223735.1"/>
    <property type="molecule type" value="Genomic_DNA"/>
</dbReference>
<organism evidence="2 3">
    <name type="scientific">Ladona fulva</name>
    <name type="common">Scarce chaser dragonfly</name>
    <name type="synonym">Libellula fulva</name>
    <dbReference type="NCBI Taxonomy" id="123851"/>
    <lineage>
        <taxon>Eukaryota</taxon>
        <taxon>Metazoa</taxon>
        <taxon>Ecdysozoa</taxon>
        <taxon>Arthropoda</taxon>
        <taxon>Hexapoda</taxon>
        <taxon>Insecta</taxon>
        <taxon>Pterygota</taxon>
        <taxon>Palaeoptera</taxon>
        <taxon>Odonata</taxon>
        <taxon>Epiprocta</taxon>
        <taxon>Anisoptera</taxon>
        <taxon>Libelluloidea</taxon>
        <taxon>Libellulidae</taxon>
        <taxon>Ladona</taxon>
    </lineage>
</organism>
<dbReference type="Proteomes" id="UP000792457">
    <property type="component" value="Unassembled WGS sequence"/>
</dbReference>
<feature type="compositionally biased region" description="Basic and acidic residues" evidence="1">
    <location>
        <begin position="100"/>
        <end position="116"/>
    </location>
</feature>
<reference evidence="2" key="2">
    <citation type="submission" date="2017-10" db="EMBL/GenBank/DDBJ databases">
        <title>Ladona fulva Genome sequencing and assembly.</title>
        <authorList>
            <person name="Murali S."/>
            <person name="Richards S."/>
            <person name="Bandaranaike D."/>
            <person name="Bellair M."/>
            <person name="Blankenburg K."/>
            <person name="Chao H."/>
            <person name="Dinh H."/>
            <person name="Doddapaneni H."/>
            <person name="Dugan-Rocha S."/>
            <person name="Elkadiri S."/>
            <person name="Gnanaolivu R."/>
            <person name="Hernandez B."/>
            <person name="Skinner E."/>
            <person name="Javaid M."/>
            <person name="Lee S."/>
            <person name="Li M."/>
            <person name="Ming W."/>
            <person name="Munidasa M."/>
            <person name="Muniz J."/>
            <person name="Nguyen L."/>
            <person name="Hughes D."/>
            <person name="Osuji N."/>
            <person name="Pu L.-L."/>
            <person name="Puazo M."/>
            <person name="Qu C."/>
            <person name="Quiroz J."/>
            <person name="Raj R."/>
            <person name="Weissenberger G."/>
            <person name="Xin Y."/>
            <person name="Zou X."/>
            <person name="Han Y."/>
            <person name="Worley K."/>
            <person name="Muzny D."/>
            <person name="Gibbs R."/>
        </authorList>
    </citation>
    <scope>NUCLEOTIDE SEQUENCE</scope>
    <source>
        <strain evidence="2">Sampled in the wild</strain>
    </source>
</reference>
<evidence type="ECO:0000256" key="1">
    <source>
        <dbReference type="SAM" id="MobiDB-lite"/>
    </source>
</evidence>
<name>A0A8K0JW17_LADFU</name>
<keyword evidence="3" id="KW-1185">Reference proteome</keyword>
<evidence type="ECO:0000313" key="3">
    <source>
        <dbReference type="Proteomes" id="UP000792457"/>
    </source>
</evidence>
<accession>A0A8K0JW17</accession>
<feature type="region of interest" description="Disordered" evidence="1">
    <location>
        <begin position="90"/>
        <end position="116"/>
    </location>
</feature>
<sequence length="116" mass="12817">MRAKTRLTVENWERAKTATSARGWCRGPTHCCWATNPVTHLSTFVVRKRLLATDGSLRMLPFSGGSLFTMGASRLPTPPLNMIGLIHSLRSPDGSIIPNDLEKPDTTEKRKDSPEA</sequence>
<gene>
    <name evidence="2" type="ORF">J437_LFUL003641</name>
</gene>
<proteinExistence type="predicted"/>
<dbReference type="AlphaFoldDB" id="A0A8K0JW17"/>
<dbReference type="OrthoDB" id="10643453at2759"/>